<dbReference type="PROSITE" id="PS50005">
    <property type="entry name" value="TPR"/>
    <property type="match status" value="1"/>
</dbReference>
<dbReference type="Pfam" id="PF13181">
    <property type="entry name" value="TPR_8"/>
    <property type="match status" value="1"/>
</dbReference>
<organism evidence="3 4">
    <name type="scientific">Hoylesella nanceiensis</name>
    <dbReference type="NCBI Taxonomy" id="425941"/>
    <lineage>
        <taxon>Bacteria</taxon>
        <taxon>Pseudomonadati</taxon>
        <taxon>Bacteroidota</taxon>
        <taxon>Bacteroidia</taxon>
        <taxon>Bacteroidales</taxon>
        <taxon>Prevotellaceae</taxon>
        <taxon>Hoylesella</taxon>
    </lineage>
</organism>
<sequence length="471" mass="53065">MKSIKYLMMGVVLAGATTTVYAQEDNKAVVARVSEIIKAKGADTESQVKEIFKANKKNPEVLVGIGRAYLDVKDTINAAKYAQLAIDRDKSYGASYILMGDVEVAKDNGGAASSWFEQATYFDPKNPEGYRRYAQINSKTSPTAAVAKLEELRAQRPDYPVDIISAEIYDKAGNLSKAIEYFNKVDKNKMEDYQLVTFALDYFLQGEFDKSLEVAQFGVNKFPKNAALNRIAFYDLTNLKRFDEALKYADALFNKSENTKISASDYLYYGHAYLGKKDYSNAIGMFKKVLENNTDNESDRADALSNISTAYEEQGDYDNAAKNYAEYLKTLKAPTAANFAGLASIYVKKAQETKGDEQRAAYEKAAQTYKELGEKYPAAADFATLWQARINSNLDPDMKTFQAKPFYETLANTLQAKADRDESDNARLLEAYRYLAFYYTKKNDKANYQAYWQKVYDMDPTDANAKLLKDK</sequence>
<dbReference type="SMART" id="SM00028">
    <property type="entry name" value="TPR"/>
    <property type="match status" value="5"/>
</dbReference>
<dbReference type="Proteomes" id="UP000788426">
    <property type="component" value="Unassembled WGS sequence"/>
</dbReference>
<accession>A0ABS6YB69</accession>
<evidence type="ECO:0000313" key="3">
    <source>
        <dbReference type="EMBL" id="MBW4768801.1"/>
    </source>
</evidence>
<dbReference type="Pfam" id="PF13432">
    <property type="entry name" value="TPR_16"/>
    <property type="match status" value="1"/>
</dbReference>
<name>A0ABS6YB69_9BACT</name>
<feature type="chain" id="PRO_5045678977" evidence="2">
    <location>
        <begin position="23"/>
        <end position="471"/>
    </location>
</feature>
<keyword evidence="1" id="KW-0802">TPR repeat</keyword>
<comment type="caution">
    <text evidence="3">The sequence shown here is derived from an EMBL/GenBank/DDBJ whole genome shotgun (WGS) entry which is preliminary data.</text>
</comment>
<dbReference type="EMBL" id="JAHXCT010000002">
    <property type="protein sequence ID" value="MBW4768801.1"/>
    <property type="molecule type" value="Genomic_DNA"/>
</dbReference>
<evidence type="ECO:0000256" key="1">
    <source>
        <dbReference type="PROSITE-ProRule" id="PRU00339"/>
    </source>
</evidence>
<proteinExistence type="predicted"/>
<dbReference type="RefSeq" id="WP_219479872.1">
    <property type="nucleotide sequence ID" value="NZ_JAHXCT010000002.1"/>
</dbReference>
<protein>
    <submittedName>
        <fullName evidence="3">Tetratricopeptide repeat protein</fullName>
    </submittedName>
</protein>
<feature type="signal peptide" evidence="2">
    <location>
        <begin position="1"/>
        <end position="22"/>
    </location>
</feature>
<reference evidence="3 4" key="1">
    <citation type="submission" date="2021-07" db="EMBL/GenBank/DDBJ databases">
        <title>Genomic diversity and antimicrobial resistance of Prevotella spp. isolated from chronic lung disease airways.</title>
        <authorList>
            <person name="Webb K.A."/>
            <person name="Olagoke O.S."/>
            <person name="Baird T."/>
            <person name="Neill J."/>
            <person name="Pham A."/>
            <person name="Wells T.J."/>
            <person name="Ramsay K.A."/>
            <person name="Bell S.C."/>
            <person name="Sarovich D.S."/>
            <person name="Price E.P."/>
        </authorList>
    </citation>
    <scope>NUCLEOTIDE SEQUENCE [LARGE SCALE GENOMIC DNA]</scope>
    <source>
        <strain evidence="3 4">SCHI0011.S.12</strain>
    </source>
</reference>
<keyword evidence="2" id="KW-0732">Signal</keyword>
<evidence type="ECO:0000256" key="2">
    <source>
        <dbReference type="SAM" id="SignalP"/>
    </source>
</evidence>
<gene>
    <name evidence="3" type="ORF">KZO38_03370</name>
</gene>
<dbReference type="InterPro" id="IPR019734">
    <property type="entry name" value="TPR_rpt"/>
</dbReference>
<feature type="repeat" description="TPR" evidence="1">
    <location>
        <begin position="263"/>
        <end position="296"/>
    </location>
</feature>
<dbReference type="PANTHER" id="PTHR12558">
    <property type="entry name" value="CELL DIVISION CYCLE 16,23,27"/>
    <property type="match status" value="1"/>
</dbReference>
<dbReference type="PANTHER" id="PTHR12558:SF13">
    <property type="entry name" value="CELL DIVISION CYCLE PROTEIN 27 HOMOLOG"/>
    <property type="match status" value="1"/>
</dbReference>
<keyword evidence="4" id="KW-1185">Reference proteome</keyword>
<evidence type="ECO:0000313" key="4">
    <source>
        <dbReference type="Proteomes" id="UP000788426"/>
    </source>
</evidence>